<sequence>MAEALVGGAFLSAFLQVLFDRMASREVVDFFGSSKLSKRRLLEKLEVALLSANAVLDDAEEKQMTSSSVRRWVDELKDAVYDADDLFDEIATENLKREVGIESRPLVCKVWSFASDACVSRFGDKLEKVLERLECVVKQREVLGLREGIRERMPRTLPTTSLVEESGVFGREKDKEAVIELLLSDRSEKNTSVIAIVGMGGVGKTTLSQLVFNDGVVKGSFELRSWVSVSHQFDICKLTATALEEFSLSRKETENLNQLQLQLKNVLTGKKFLLVLDDVWNEDFNIWDAFLVPFTYGARGSKIVVTTRNEGVASVACAVSTYSLQKLQDTECWDLFAKHAFDEHNFEARTRLEDIGQRIVKRCDGLPLALKTIGSLLRSESDIRKWEIIAESNIWDLAPGKNEILPALLLSYHYLPPQLKRCFAYCSIFPKDCKYEKDQLILLWIAEGLIKQPKDSRTLEEVGDQYFCDLVSRSLLHRVSDIESSFLMHELVNDLARYVAGQSFFSLDGGNAHQVSSSTRHLSFVRTRYDVASRFGVLAGAMQLRTFLPLNVDYVTSNEFFFLTDEVLHVLLPTLRKLRVLSLSHYQKISMLPRSIGRLKQLRYLNLSYNRSLSRLPDSITTLYNLQTLILAYCQSLIELPSNMGSLTCLRHLDIRETFLKRMPLQMNRLKNLQTLTNFVVAENGGTRVRELGELGNLMGALSIQGLQNVESYRDAEIVNLQGKRYLKKLVLEWGSDNNVTQQNCLNVLDKLQPHWNLRELIIMSYSGRSFPDWLGHGLFSNMSVVRLESCKHCVSLPPLGQLPSLEKLIIKGFDGVIRVGTEFNGSNCIPFQSLKSLEFADMCCWKEWTSFAIQTGGLAFAHLQELCIRNCPELSEGLPSHLPSLSVLSIEKCPQLTSSLPFAPLLRKIDLNDCGKVSGVEPLLNGTELQDMEIKNLSTLPLSFLPPTMTRLNLKDSHEIELPINRCHESLQYLNLMQSCDSLISLPLEIFPSVKNMQLVEIGKLEHLSNSDGSPLLLHSMNISDCPEFRSFPAGGLAAPCLTSLELNDCHHLKYLPENMQALLPSLRSLKISSCPQLESFPEQGLPSNLVALSISNCDKLITGRKDWGLQSLASLKTFVIEQEKNIESFPEMGLLPTSLTSLYIFGFENLTSLNSKGLQSLGSLENLFIGECPKLHSFPKEGQILPASLTTLLIYDMGLKSLDNLGLHHLTCLENFHIIGCQSLRSMPAEGLSSSLSNLFIYGCPLLEKRCQRKKGKDWPLVSHIRCIVIEDVLIT</sequence>
<accession>A0A8B8QA83</accession>
<dbReference type="PRINTS" id="PR00364">
    <property type="entry name" value="DISEASERSIST"/>
</dbReference>
<dbReference type="Gene3D" id="3.40.50.300">
    <property type="entry name" value="P-loop containing nucleotide triphosphate hydrolases"/>
    <property type="match status" value="1"/>
</dbReference>
<feature type="domain" description="R13L1/DRL21-like LRR repeat region" evidence="9">
    <location>
        <begin position="690"/>
        <end position="813"/>
    </location>
</feature>
<protein>
    <submittedName>
        <fullName evidence="11 12">Disease resistance RPP13-like protein 1</fullName>
    </submittedName>
</protein>
<reference evidence="11 12" key="1">
    <citation type="submission" date="2025-04" db="UniProtKB">
        <authorList>
            <consortium name="RefSeq"/>
        </authorList>
    </citation>
    <scope>IDENTIFICATION</scope>
</reference>
<dbReference type="AlphaFoldDB" id="A0A8B8QA83"/>
<dbReference type="SUPFAM" id="SSF52540">
    <property type="entry name" value="P-loop containing nucleoside triphosphate hydrolases"/>
    <property type="match status" value="1"/>
</dbReference>
<organism evidence="10 11">
    <name type="scientific">Rhodamnia argentea</name>
    <dbReference type="NCBI Taxonomy" id="178133"/>
    <lineage>
        <taxon>Eukaryota</taxon>
        <taxon>Viridiplantae</taxon>
        <taxon>Streptophyta</taxon>
        <taxon>Embryophyta</taxon>
        <taxon>Tracheophyta</taxon>
        <taxon>Spermatophyta</taxon>
        <taxon>Magnoliopsida</taxon>
        <taxon>eudicotyledons</taxon>
        <taxon>Gunneridae</taxon>
        <taxon>Pentapetalae</taxon>
        <taxon>rosids</taxon>
        <taxon>malvids</taxon>
        <taxon>Myrtales</taxon>
        <taxon>Myrtaceae</taxon>
        <taxon>Myrtoideae</taxon>
        <taxon>Myrteae</taxon>
        <taxon>Australasian group</taxon>
        <taxon>Rhodamnia</taxon>
    </lineage>
</organism>
<dbReference type="GO" id="GO:0043531">
    <property type="term" value="F:ADP binding"/>
    <property type="evidence" value="ECO:0007669"/>
    <property type="project" value="InterPro"/>
</dbReference>
<dbReference type="InterPro" id="IPR027417">
    <property type="entry name" value="P-loop_NTPase"/>
</dbReference>
<evidence type="ECO:0000313" key="10">
    <source>
        <dbReference type="Proteomes" id="UP000827889"/>
    </source>
</evidence>
<evidence type="ECO:0000256" key="2">
    <source>
        <dbReference type="ARBA" id="ARBA00022737"/>
    </source>
</evidence>
<dbReference type="Proteomes" id="UP000827889">
    <property type="component" value="Chromosome 1"/>
</dbReference>
<feature type="domain" description="Disease resistance N-terminal" evidence="7">
    <location>
        <begin position="10"/>
        <end position="98"/>
    </location>
</feature>
<reference evidence="10" key="2">
    <citation type="submission" date="2025-05" db="UniProtKB">
        <authorList>
            <consortium name="RefSeq"/>
        </authorList>
    </citation>
    <scope>NUCLEOTIDE SEQUENCE [LARGE SCALE GENOMIC DNA]</scope>
</reference>
<dbReference type="Pfam" id="PF25019">
    <property type="entry name" value="LRR_R13L1-DRL21"/>
    <property type="match status" value="1"/>
</dbReference>
<dbReference type="GO" id="GO:0006952">
    <property type="term" value="P:defense response"/>
    <property type="evidence" value="ECO:0007669"/>
    <property type="project" value="UniProtKB-KW"/>
</dbReference>
<evidence type="ECO:0000259" key="7">
    <source>
        <dbReference type="Pfam" id="PF18052"/>
    </source>
</evidence>
<evidence type="ECO:0000256" key="1">
    <source>
        <dbReference type="ARBA" id="ARBA00022614"/>
    </source>
</evidence>
<dbReference type="InterPro" id="IPR032675">
    <property type="entry name" value="LRR_dom_sf"/>
</dbReference>
<dbReference type="PANTHER" id="PTHR36766:SF31">
    <property type="entry name" value="DISEASE RESISTANCE RPP13-LIKE PROTEIN 1"/>
    <property type="match status" value="1"/>
</dbReference>
<evidence type="ECO:0000259" key="8">
    <source>
        <dbReference type="Pfam" id="PF23559"/>
    </source>
</evidence>
<evidence type="ECO:0000259" key="9">
    <source>
        <dbReference type="Pfam" id="PF25019"/>
    </source>
</evidence>
<dbReference type="PANTHER" id="PTHR36766">
    <property type="entry name" value="PLANT BROAD-SPECTRUM MILDEW RESISTANCE PROTEIN RPW8"/>
    <property type="match status" value="1"/>
</dbReference>
<keyword evidence="10" id="KW-1185">Reference proteome</keyword>
<dbReference type="InterPro" id="IPR042197">
    <property type="entry name" value="Apaf_helical"/>
</dbReference>
<evidence type="ECO:0000256" key="3">
    <source>
        <dbReference type="ARBA" id="ARBA00022741"/>
    </source>
</evidence>
<evidence type="ECO:0000313" key="11">
    <source>
        <dbReference type="RefSeq" id="XP_030543162.1"/>
    </source>
</evidence>
<dbReference type="InterPro" id="IPR058922">
    <property type="entry name" value="WHD_DRP"/>
</dbReference>
<dbReference type="OrthoDB" id="1896560at2759"/>
<dbReference type="FunFam" id="1.10.10.10:FF:000322">
    <property type="entry name" value="Probable disease resistance protein At1g63360"/>
    <property type="match status" value="1"/>
</dbReference>
<keyword evidence="2" id="KW-0677">Repeat</keyword>
<gene>
    <name evidence="11 12" type="primary">LOC115750130</name>
</gene>
<name>A0A8B8QA83_9MYRT</name>
<feature type="domain" description="Disease resistance protein winged helix" evidence="8">
    <location>
        <begin position="428"/>
        <end position="496"/>
    </location>
</feature>
<dbReference type="InterPro" id="IPR056789">
    <property type="entry name" value="LRR_R13L1-DRL21"/>
</dbReference>
<dbReference type="InterPro" id="IPR002182">
    <property type="entry name" value="NB-ARC"/>
</dbReference>
<evidence type="ECO:0000256" key="5">
    <source>
        <dbReference type="ARBA" id="ARBA00022840"/>
    </source>
</evidence>
<dbReference type="KEGG" id="rarg:115750130"/>
<evidence type="ECO:0000256" key="4">
    <source>
        <dbReference type="ARBA" id="ARBA00022821"/>
    </source>
</evidence>
<dbReference type="InterPro" id="IPR041118">
    <property type="entry name" value="Rx_N"/>
</dbReference>
<evidence type="ECO:0000313" key="12">
    <source>
        <dbReference type="RefSeq" id="XP_030543163.1"/>
    </source>
</evidence>
<dbReference type="RefSeq" id="XP_030543163.1">
    <property type="nucleotide sequence ID" value="XM_030687303.1"/>
</dbReference>
<keyword evidence="1" id="KW-0433">Leucine-rich repeat</keyword>
<proteinExistence type="predicted"/>
<dbReference type="InterPro" id="IPR036388">
    <property type="entry name" value="WH-like_DNA-bd_sf"/>
</dbReference>
<keyword evidence="4" id="KW-0611">Plant defense</keyword>
<dbReference type="Pfam" id="PF18052">
    <property type="entry name" value="Rx_N"/>
    <property type="match status" value="1"/>
</dbReference>
<feature type="domain" description="NB-ARC" evidence="6">
    <location>
        <begin position="172"/>
        <end position="343"/>
    </location>
</feature>
<dbReference type="FunFam" id="3.40.50.300:FF:001091">
    <property type="entry name" value="Probable disease resistance protein At1g61300"/>
    <property type="match status" value="1"/>
</dbReference>
<evidence type="ECO:0000259" key="6">
    <source>
        <dbReference type="Pfam" id="PF00931"/>
    </source>
</evidence>
<keyword evidence="3" id="KW-0547">Nucleotide-binding</keyword>
<dbReference type="GO" id="GO:0051707">
    <property type="term" value="P:response to other organism"/>
    <property type="evidence" value="ECO:0007669"/>
    <property type="project" value="UniProtKB-ARBA"/>
</dbReference>
<dbReference type="SUPFAM" id="SSF52058">
    <property type="entry name" value="L domain-like"/>
    <property type="match status" value="2"/>
</dbReference>
<dbReference type="Gene3D" id="3.80.10.10">
    <property type="entry name" value="Ribonuclease Inhibitor"/>
    <property type="match status" value="3"/>
</dbReference>
<dbReference type="Gene3D" id="1.10.8.430">
    <property type="entry name" value="Helical domain of apoptotic protease-activating factors"/>
    <property type="match status" value="1"/>
</dbReference>
<dbReference type="RefSeq" id="XP_030543162.1">
    <property type="nucleotide sequence ID" value="XM_030687302.1"/>
</dbReference>
<keyword evidence="5" id="KW-0067">ATP-binding</keyword>
<dbReference type="GeneID" id="115750130"/>
<dbReference type="Pfam" id="PF00931">
    <property type="entry name" value="NB-ARC"/>
    <property type="match status" value="1"/>
</dbReference>
<dbReference type="Gene3D" id="1.10.10.10">
    <property type="entry name" value="Winged helix-like DNA-binding domain superfamily/Winged helix DNA-binding domain"/>
    <property type="match status" value="1"/>
</dbReference>
<dbReference type="Gene3D" id="1.20.5.4130">
    <property type="match status" value="1"/>
</dbReference>
<dbReference type="GO" id="GO:0005524">
    <property type="term" value="F:ATP binding"/>
    <property type="evidence" value="ECO:0007669"/>
    <property type="project" value="UniProtKB-KW"/>
</dbReference>
<dbReference type="Pfam" id="PF23559">
    <property type="entry name" value="WHD_DRP"/>
    <property type="match status" value="1"/>
</dbReference>